<name>A0A2U1P9N3_ARTAN</name>
<dbReference type="AlphaFoldDB" id="A0A2U1P9N3"/>
<reference evidence="1 2" key="1">
    <citation type="journal article" date="2018" name="Mol. Plant">
        <title>The genome of Artemisia annua provides insight into the evolution of Asteraceae family and artemisinin biosynthesis.</title>
        <authorList>
            <person name="Shen Q."/>
            <person name="Zhang L."/>
            <person name="Liao Z."/>
            <person name="Wang S."/>
            <person name="Yan T."/>
            <person name="Shi P."/>
            <person name="Liu M."/>
            <person name="Fu X."/>
            <person name="Pan Q."/>
            <person name="Wang Y."/>
            <person name="Lv Z."/>
            <person name="Lu X."/>
            <person name="Zhang F."/>
            <person name="Jiang W."/>
            <person name="Ma Y."/>
            <person name="Chen M."/>
            <person name="Hao X."/>
            <person name="Li L."/>
            <person name="Tang Y."/>
            <person name="Lv G."/>
            <person name="Zhou Y."/>
            <person name="Sun X."/>
            <person name="Brodelius P.E."/>
            <person name="Rose J.K.C."/>
            <person name="Tang K."/>
        </authorList>
    </citation>
    <scope>NUCLEOTIDE SEQUENCE [LARGE SCALE GENOMIC DNA]</scope>
    <source>
        <strain evidence="2">cv. Huhao1</strain>
        <tissue evidence="1">Leaf</tissue>
    </source>
</reference>
<gene>
    <name evidence="1" type="ORF">CTI12_AA177310</name>
</gene>
<protein>
    <submittedName>
        <fullName evidence="1">Uncharacterized protein</fullName>
    </submittedName>
</protein>
<keyword evidence="2" id="KW-1185">Reference proteome</keyword>
<dbReference type="EMBL" id="PKPP01001471">
    <property type="protein sequence ID" value="PWA82449.1"/>
    <property type="molecule type" value="Genomic_DNA"/>
</dbReference>
<accession>A0A2U1P9N3</accession>
<sequence>MQSPFKAISDEIQNSCSSSCTLIGRSRSMGQALKPINSSNTRNPFPFPAAIEITIPPIKLEPDQATEGCHSCRFDDDCKWVTIAVYCFWQIAADEAC</sequence>
<evidence type="ECO:0000313" key="1">
    <source>
        <dbReference type="EMBL" id="PWA82449.1"/>
    </source>
</evidence>
<proteinExistence type="predicted"/>
<dbReference type="Proteomes" id="UP000245207">
    <property type="component" value="Unassembled WGS sequence"/>
</dbReference>
<organism evidence="1 2">
    <name type="scientific">Artemisia annua</name>
    <name type="common">Sweet wormwood</name>
    <dbReference type="NCBI Taxonomy" id="35608"/>
    <lineage>
        <taxon>Eukaryota</taxon>
        <taxon>Viridiplantae</taxon>
        <taxon>Streptophyta</taxon>
        <taxon>Embryophyta</taxon>
        <taxon>Tracheophyta</taxon>
        <taxon>Spermatophyta</taxon>
        <taxon>Magnoliopsida</taxon>
        <taxon>eudicotyledons</taxon>
        <taxon>Gunneridae</taxon>
        <taxon>Pentapetalae</taxon>
        <taxon>asterids</taxon>
        <taxon>campanulids</taxon>
        <taxon>Asterales</taxon>
        <taxon>Asteraceae</taxon>
        <taxon>Asteroideae</taxon>
        <taxon>Anthemideae</taxon>
        <taxon>Artemisiinae</taxon>
        <taxon>Artemisia</taxon>
    </lineage>
</organism>
<evidence type="ECO:0000313" key="2">
    <source>
        <dbReference type="Proteomes" id="UP000245207"/>
    </source>
</evidence>
<comment type="caution">
    <text evidence="1">The sequence shown here is derived from an EMBL/GenBank/DDBJ whole genome shotgun (WGS) entry which is preliminary data.</text>
</comment>